<dbReference type="FunFam" id="1.10.472.80:FF:000015">
    <property type="entry name" value="TBC domain-containing protein kinase-like protein"/>
    <property type="match status" value="1"/>
</dbReference>
<dbReference type="FunFam" id="1.10.510.10:FF:001232">
    <property type="entry name" value="Predicted protein"/>
    <property type="match status" value="1"/>
</dbReference>
<dbReference type="InterPro" id="IPR000195">
    <property type="entry name" value="Rab-GAP-TBC_dom"/>
</dbReference>
<protein>
    <submittedName>
        <fullName evidence="6">TBC domain-containing protein kinase-like protein</fullName>
    </submittedName>
</protein>
<sequence>MAAGATSLAKSETRRLCAITFFARLHPGDVCGSNGLPLTPNSIAILGRSQRLKELQHEHLCQYLDVVRGKHERTIVVSEYVGCTLEDYVKRHAQTPINHTHILRIFRQVVSGLDVLHAHKLVVHNLEPRHILVEGCDDSVHVKLFNYGMHHMTKGGAYVPFPIGNVRYMAPERLLGVNGNIKSDVWAWAMLLLEQLLQTELWPKLKLSTIAWKLLAFARNANVSVVEKIAREHQRLEQYQQLPLDVRDLLERCLSVLPAQRPLPADLLQHQCLAQLSQGPVLRPNALAEPLPLLLRCPLSQIYHLWQLAGGDVQAELKKEGLIRSEAPILALPQIVRLSGASVCPPRSQSYLMDERVVLLKLQPLLQRLSRLPATVYFPLLHMQRQQQQQQQLQQQQQELPLLIRERDIEYQFRRVRLFTRLLQGYPHTADQLQREAAIDIPPLLRGPIWAALLGVLPNASYTKIDKFTATSTDRQIEVDIPRCHQYDELLSSPDGHRKLKRLLKAWVTAHPQYVYWQGLDSLTAPFLYLNFNNEELAFLSLFRFIPKYLQWFFLKDNSAIIKEYLSKFSQLSAFHEPLLAQHLASINFIPELFAIPWFLTMFSHVFPLHKILHLWDKLMLGDSSYPLFIGVAILKQLKSTLLSSGFNECILLFSDLPDIVMESCVIESQKMYECTPKSITHRQHAPRIQTPHVLDIGAAEVELQHLQSELCPRISAKDVHQLLMHTPEQLALIDLRSVVEFGRVHVPHSINIPFATVQLGERRLEALQVPQLEAHLRQRIVVCVSNIHQHAVEFSQFLVTCGVLRTCILHKGFNVLHSIEPNILISN</sequence>
<evidence type="ECO:0000259" key="4">
    <source>
        <dbReference type="PROSITE" id="PS50206"/>
    </source>
</evidence>
<accession>A0A6J2SNZ6</accession>
<dbReference type="InterPro" id="IPR001763">
    <property type="entry name" value="Rhodanese-like_dom"/>
</dbReference>
<evidence type="ECO:0000259" key="2">
    <source>
        <dbReference type="PROSITE" id="PS50011"/>
    </source>
</evidence>
<dbReference type="OrthoDB" id="1668230at2759"/>
<dbReference type="PANTHER" id="PTHR22957:SF168">
    <property type="entry name" value="TBC DOMAIN-CONTAINING PROTEIN KINASE-LIKE PROTEIN"/>
    <property type="match status" value="1"/>
</dbReference>
<dbReference type="FunFam" id="1.10.8.270:FF:000043">
    <property type="entry name" value="AGAP000552-PA-like protein"/>
    <property type="match status" value="1"/>
</dbReference>
<dbReference type="GO" id="GO:0004672">
    <property type="term" value="F:protein kinase activity"/>
    <property type="evidence" value="ECO:0007669"/>
    <property type="project" value="InterPro"/>
</dbReference>
<organism evidence="5 6">
    <name type="scientific">Drosophila hydei</name>
    <name type="common">Fruit fly</name>
    <dbReference type="NCBI Taxonomy" id="7224"/>
    <lineage>
        <taxon>Eukaryota</taxon>
        <taxon>Metazoa</taxon>
        <taxon>Ecdysozoa</taxon>
        <taxon>Arthropoda</taxon>
        <taxon>Hexapoda</taxon>
        <taxon>Insecta</taxon>
        <taxon>Pterygota</taxon>
        <taxon>Neoptera</taxon>
        <taxon>Endopterygota</taxon>
        <taxon>Diptera</taxon>
        <taxon>Brachycera</taxon>
        <taxon>Muscomorpha</taxon>
        <taxon>Ephydroidea</taxon>
        <taxon>Drosophilidae</taxon>
        <taxon>Drosophila</taxon>
    </lineage>
</organism>
<dbReference type="Pfam" id="PF00566">
    <property type="entry name" value="RabGAP-TBC"/>
    <property type="match status" value="1"/>
</dbReference>
<dbReference type="SUPFAM" id="SSF52821">
    <property type="entry name" value="Rhodanese/Cell cycle control phosphatase"/>
    <property type="match status" value="1"/>
</dbReference>
<dbReference type="Gene3D" id="3.40.250.10">
    <property type="entry name" value="Rhodanese-like domain"/>
    <property type="match status" value="1"/>
</dbReference>
<feature type="domain" description="Rab-GAP TBC" evidence="3">
    <location>
        <begin position="440"/>
        <end position="623"/>
    </location>
</feature>
<dbReference type="GeneID" id="111605134"/>
<dbReference type="Gene3D" id="1.10.472.80">
    <property type="entry name" value="Ypt/Rab-GAP domain of gyp1p, domain 3"/>
    <property type="match status" value="1"/>
</dbReference>
<proteinExistence type="predicted"/>
<evidence type="ECO:0000313" key="6">
    <source>
        <dbReference type="RefSeq" id="XP_030079418.1"/>
    </source>
</evidence>
<dbReference type="InterPro" id="IPR000719">
    <property type="entry name" value="Prot_kinase_dom"/>
</dbReference>
<dbReference type="Pfam" id="PF00069">
    <property type="entry name" value="Pkinase"/>
    <property type="match status" value="1"/>
</dbReference>
<dbReference type="SUPFAM" id="SSF56112">
    <property type="entry name" value="Protein kinase-like (PK-like)"/>
    <property type="match status" value="1"/>
</dbReference>
<dbReference type="KEGG" id="dhe:111605134"/>
<dbReference type="Proteomes" id="UP000504633">
    <property type="component" value="Unplaced"/>
</dbReference>
<gene>
    <name evidence="6" type="primary">LOC111605134</name>
</gene>
<dbReference type="Gene3D" id="1.10.8.270">
    <property type="entry name" value="putative rabgap domain of human tbc1 domain family member 14 like domains"/>
    <property type="match status" value="1"/>
</dbReference>
<keyword evidence="5" id="KW-1185">Reference proteome</keyword>
<dbReference type="PROSITE" id="PS50206">
    <property type="entry name" value="RHODANESE_3"/>
    <property type="match status" value="1"/>
</dbReference>
<evidence type="ECO:0000256" key="1">
    <source>
        <dbReference type="ARBA" id="ARBA00022468"/>
    </source>
</evidence>
<dbReference type="Pfam" id="PF00581">
    <property type="entry name" value="Rhodanese"/>
    <property type="match status" value="1"/>
</dbReference>
<dbReference type="GO" id="GO:0005524">
    <property type="term" value="F:ATP binding"/>
    <property type="evidence" value="ECO:0007669"/>
    <property type="project" value="InterPro"/>
</dbReference>
<dbReference type="PANTHER" id="PTHR22957">
    <property type="entry name" value="TBC1 DOMAIN FAMILY MEMBER GTPASE-ACTIVATING PROTEIN"/>
    <property type="match status" value="1"/>
</dbReference>
<dbReference type="SMART" id="SM00164">
    <property type="entry name" value="TBC"/>
    <property type="match status" value="1"/>
</dbReference>
<dbReference type="GO" id="GO:0005096">
    <property type="term" value="F:GTPase activator activity"/>
    <property type="evidence" value="ECO:0007669"/>
    <property type="project" value="UniProtKB-KW"/>
</dbReference>
<dbReference type="OMA" id="THTDRQI"/>
<dbReference type="RefSeq" id="XP_030079418.1">
    <property type="nucleotide sequence ID" value="XM_030223558.1"/>
</dbReference>
<evidence type="ECO:0000259" key="3">
    <source>
        <dbReference type="PROSITE" id="PS50086"/>
    </source>
</evidence>
<dbReference type="AlphaFoldDB" id="A0A6J2SNZ6"/>
<feature type="domain" description="Protein kinase" evidence="2">
    <location>
        <begin position="1"/>
        <end position="273"/>
    </location>
</feature>
<dbReference type="Gene3D" id="1.10.510.10">
    <property type="entry name" value="Transferase(Phosphotransferase) domain 1"/>
    <property type="match status" value="1"/>
</dbReference>
<dbReference type="InterPro" id="IPR036873">
    <property type="entry name" value="Rhodanese-like_dom_sf"/>
</dbReference>
<keyword evidence="1" id="KW-0343">GTPase activation</keyword>
<reference evidence="6" key="1">
    <citation type="submission" date="2025-08" db="UniProtKB">
        <authorList>
            <consortium name="RefSeq"/>
        </authorList>
    </citation>
    <scope>IDENTIFICATION</scope>
    <source>
        <strain evidence="6">15085-1641.00</strain>
        <tissue evidence="6">Whole body</tissue>
    </source>
</reference>
<dbReference type="InterPro" id="IPR035969">
    <property type="entry name" value="Rab-GAP_TBC_sf"/>
</dbReference>
<feature type="domain" description="Rhodanese" evidence="4">
    <location>
        <begin position="727"/>
        <end position="826"/>
    </location>
</feature>
<dbReference type="SUPFAM" id="SSF47923">
    <property type="entry name" value="Ypt/Rab-GAP domain of gyp1p"/>
    <property type="match status" value="2"/>
</dbReference>
<dbReference type="InterPro" id="IPR011009">
    <property type="entry name" value="Kinase-like_dom_sf"/>
</dbReference>
<name>A0A6J2SNZ6_DROHY</name>
<dbReference type="FunFam" id="3.40.250.10:FF:000056">
    <property type="entry name" value="TBC domain-containing protein kinase protein"/>
    <property type="match status" value="1"/>
</dbReference>
<dbReference type="PROSITE" id="PS50011">
    <property type="entry name" value="PROTEIN_KINASE_DOM"/>
    <property type="match status" value="1"/>
</dbReference>
<evidence type="ECO:0000313" key="5">
    <source>
        <dbReference type="Proteomes" id="UP000504633"/>
    </source>
</evidence>
<dbReference type="PROSITE" id="PS50086">
    <property type="entry name" value="TBC_RABGAP"/>
    <property type="match status" value="1"/>
</dbReference>